<dbReference type="CDD" id="cd23767">
    <property type="entry name" value="IQCD"/>
    <property type="match status" value="1"/>
</dbReference>
<dbReference type="SUPFAM" id="SSF51735">
    <property type="entry name" value="NAD(P)-binding Rossmann-fold domains"/>
    <property type="match status" value="1"/>
</dbReference>
<dbReference type="OrthoDB" id="63935at2759"/>
<feature type="region of interest" description="Disordered" evidence="1">
    <location>
        <begin position="601"/>
        <end position="625"/>
    </location>
</feature>
<proteinExistence type="predicted"/>
<dbReference type="InParanoid" id="A0A286UV05"/>
<name>A0A286UV05_9AGAM</name>
<comment type="caution">
    <text evidence="3">The sequence shown here is derived from an EMBL/GenBank/DDBJ whole genome shotgun (WGS) entry which is preliminary data.</text>
</comment>
<evidence type="ECO:0000259" key="2">
    <source>
        <dbReference type="Pfam" id="PF13460"/>
    </source>
</evidence>
<dbReference type="InterPro" id="IPR036291">
    <property type="entry name" value="NAD(P)-bd_dom_sf"/>
</dbReference>
<gene>
    <name evidence="3" type="ORF">PNOK_0050800</name>
</gene>
<dbReference type="STRING" id="2282107.A0A286UV05"/>
<dbReference type="InterPro" id="IPR016040">
    <property type="entry name" value="NAD(P)-bd_dom"/>
</dbReference>
<dbReference type="EMBL" id="NBII01000001">
    <property type="protein sequence ID" value="PAV23440.1"/>
    <property type="molecule type" value="Genomic_DNA"/>
</dbReference>
<keyword evidence="4" id="KW-1185">Reference proteome</keyword>
<reference evidence="3 4" key="1">
    <citation type="journal article" date="2017" name="Mol. Ecol.">
        <title>Comparative and population genomic landscape of Phellinus noxius: A hypervariable fungus causing root rot in trees.</title>
        <authorList>
            <person name="Chung C.L."/>
            <person name="Lee T.J."/>
            <person name="Akiba M."/>
            <person name="Lee H.H."/>
            <person name="Kuo T.H."/>
            <person name="Liu D."/>
            <person name="Ke H.M."/>
            <person name="Yokoi T."/>
            <person name="Roa M.B."/>
            <person name="Lu M.J."/>
            <person name="Chang Y.Y."/>
            <person name="Ann P.J."/>
            <person name="Tsai J.N."/>
            <person name="Chen C.Y."/>
            <person name="Tzean S.S."/>
            <person name="Ota Y."/>
            <person name="Hattori T."/>
            <person name="Sahashi N."/>
            <person name="Liou R.F."/>
            <person name="Kikuchi T."/>
            <person name="Tsai I.J."/>
        </authorList>
    </citation>
    <scope>NUCLEOTIDE SEQUENCE [LARGE SCALE GENOMIC DNA]</scope>
    <source>
        <strain evidence="3 4">FFPRI411160</strain>
    </source>
</reference>
<protein>
    <recommendedName>
        <fullName evidence="2">NAD(P)-binding domain-containing protein</fullName>
    </recommendedName>
</protein>
<evidence type="ECO:0000256" key="1">
    <source>
        <dbReference type="SAM" id="MobiDB-lite"/>
    </source>
</evidence>
<dbReference type="Gene3D" id="3.40.50.720">
    <property type="entry name" value="NAD(P)-binding Rossmann-like Domain"/>
    <property type="match status" value="1"/>
</dbReference>
<accession>A0A286UV05</accession>
<dbReference type="PANTHER" id="PTHR15020">
    <property type="entry name" value="FLAVIN REDUCTASE-RELATED"/>
    <property type="match status" value="1"/>
</dbReference>
<dbReference type="Pfam" id="PF13460">
    <property type="entry name" value="NAD_binding_10"/>
    <property type="match status" value="1"/>
</dbReference>
<evidence type="ECO:0000313" key="3">
    <source>
        <dbReference type="EMBL" id="PAV23440.1"/>
    </source>
</evidence>
<feature type="domain" description="NAD(P)-binding" evidence="2">
    <location>
        <begin position="47"/>
        <end position="194"/>
    </location>
</feature>
<dbReference type="PANTHER" id="PTHR15020:SF50">
    <property type="entry name" value="UPF0659 PROTEIN YMR090W"/>
    <property type="match status" value="1"/>
</dbReference>
<sequence length="625" mass="70000">MIYRIVVSWERLTKDIGIILERGFAYNGRRFTDTGLRHKCRKILAIGASRNIGYFSAQRFLKQGAVVTYLVRNQHVFDNDESVKPYIQSKHARIIQGDATVEEDVRKAWAAASEPAEREPDNKKGLDLVLLTVGGIPKFKFSQGFVIDPPDLCTRSTLAVLKTFAAESEGAPRLVVVSSTGLGATAHSALPLALKPLYKIALGPPHADKLGMERLLGYVADWEWPERDGEPEERILPSGWKEREKIGPQGYLKNRIVVIRPALLTSGECQADSVKDGKKPYRVQDSEIKGSYTISRSDVAHFIELILPFRADLVLPCRGRLLGLKESIQQRQARLDFIHRRKLNFHIPSQKEVHDEYSPSSSSLSTQVKAAIIIQRAYRVYRAEVALRLFAKTVLNPNSASHRSLGARHSFLRARSSELGVLGSWLDATTYIAMNPRVQSAAYLAALALKRSWIQLEEARRNEEEMRTFGHESRRSTFVHKQKVTNLGTPNAPKVWWPIGVYDPEDEVGTGDDFVSTVEVLSAEDSSDYSSSTSSSSESSSDCAEEDEDLGYTEHHDFAPPQIEEEHFVPTSALNSLQIGISMRDRWLRQQRYRLATCKKMPPVSRAPSLASINEKGESDIGFSP</sequence>
<dbReference type="Proteomes" id="UP000217199">
    <property type="component" value="Unassembled WGS sequence"/>
</dbReference>
<feature type="compositionally biased region" description="Low complexity" evidence="1">
    <location>
        <begin position="528"/>
        <end position="542"/>
    </location>
</feature>
<dbReference type="AlphaFoldDB" id="A0A286UV05"/>
<organism evidence="3 4">
    <name type="scientific">Pyrrhoderma noxium</name>
    <dbReference type="NCBI Taxonomy" id="2282107"/>
    <lineage>
        <taxon>Eukaryota</taxon>
        <taxon>Fungi</taxon>
        <taxon>Dikarya</taxon>
        <taxon>Basidiomycota</taxon>
        <taxon>Agaricomycotina</taxon>
        <taxon>Agaricomycetes</taxon>
        <taxon>Hymenochaetales</taxon>
        <taxon>Hymenochaetaceae</taxon>
        <taxon>Pyrrhoderma</taxon>
    </lineage>
</organism>
<feature type="region of interest" description="Disordered" evidence="1">
    <location>
        <begin position="523"/>
        <end position="548"/>
    </location>
</feature>
<evidence type="ECO:0000313" key="4">
    <source>
        <dbReference type="Proteomes" id="UP000217199"/>
    </source>
</evidence>